<gene>
    <name evidence="2" type="ORF">C5Y83_28255</name>
</gene>
<evidence type="ECO:0000313" key="3">
    <source>
        <dbReference type="Proteomes" id="UP000238322"/>
    </source>
</evidence>
<evidence type="ECO:0000313" key="2">
    <source>
        <dbReference type="EMBL" id="PQO28505.1"/>
    </source>
</evidence>
<feature type="region of interest" description="Disordered" evidence="1">
    <location>
        <begin position="1"/>
        <end position="34"/>
    </location>
</feature>
<dbReference type="OrthoDB" id="214483at2"/>
<comment type="caution">
    <text evidence="2">The sequence shown here is derived from an EMBL/GenBank/DDBJ whole genome shotgun (WGS) entry which is preliminary data.</text>
</comment>
<dbReference type="NCBIfam" id="TIGR01558">
    <property type="entry name" value="sm_term_P27"/>
    <property type="match status" value="1"/>
</dbReference>
<proteinExistence type="predicted"/>
<dbReference type="RefSeq" id="WP_105333174.1">
    <property type="nucleotide sequence ID" value="NZ_PUHY01000016.1"/>
</dbReference>
<protein>
    <submittedName>
        <fullName evidence="2">Phage terminase small subunit P27 family</fullName>
    </submittedName>
</protein>
<dbReference type="EMBL" id="PUHY01000016">
    <property type="protein sequence ID" value="PQO28505.1"/>
    <property type="molecule type" value="Genomic_DNA"/>
</dbReference>
<accession>A0A2S8F8N1</accession>
<dbReference type="Pfam" id="PF05119">
    <property type="entry name" value="Terminase_4"/>
    <property type="match status" value="1"/>
</dbReference>
<dbReference type="Proteomes" id="UP000238322">
    <property type="component" value="Unassembled WGS sequence"/>
</dbReference>
<reference evidence="2 3" key="1">
    <citation type="submission" date="2018-02" db="EMBL/GenBank/DDBJ databases">
        <title>Comparative genomes isolates from brazilian mangrove.</title>
        <authorList>
            <person name="Araujo J.E."/>
            <person name="Taketani R.G."/>
            <person name="Silva M.C.P."/>
            <person name="Loureco M.V."/>
            <person name="Andreote F.D."/>
        </authorList>
    </citation>
    <scope>NUCLEOTIDE SEQUENCE [LARGE SCALE GENOMIC DNA]</scope>
    <source>
        <strain evidence="2 3">Hex-1 MGV</strain>
    </source>
</reference>
<evidence type="ECO:0000256" key="1">
    <source>
        <dbReference type="SAM" id="MobiDB-lite"/>
    </source>
</evidence>
<name>A0A2S8F8N1_9BACT</name>
<feature type="compositionally biased region" description="Basic and acidic residues" evidence="1">
    <location>
        <begin position="12"/>
        <end position="28"/>
    </location>
</feature>
<dbReference type="InterPro" id="IPR006448">
    <property type="entry name" value="Phage_term_ssu_P27"/>
</dbReference>
<sequence length="154" mass="17238">MRGRKPKPTVLKIREGNPGKRAINHDEPNAPSSIPSCPDFLDEVAQDEWFRISEILNEMGLLSSADRAALAAYCTVYSRWVHAEEQVKKFGTIVKSPEKGFPMKSPYLTVADQAMETMRKFLVEFGLTPSSRSRLRVEAKKSAEDEFDTFVGAG</sequence>
<dbReference type="AlphaFoldDB" id="A0A2S8F8N1"/>
<organism evidence="2 3">
    <name type="scientific">Blastopirellula marina</name>
    <dbReference type="NCBI Taxonomy" id="124"/>
    <lineage>
        <taxon>Bacteria</taxon>
        <taxon>Pseudomonadati</taxon>
        <taxon>Planctomycetota</taxon>
        <taxon>Planctomycetia</taxon>
        <taxon>Pirellulales</taxon>
        <taxon>Pirellulaceae</taxon>
        <taxon>Blastopirellula</taxon>
    </lineage>
</organism>